<reference evidence="2 3" key="1">
    <citation type="submission" date="2018-02" db="EMBL/GenBank/DDBJ databases">
        <title>Genomic Encyclopedia of Archaeal and Bacterial Type Strains, Phase II (KMG-II): from individual species to whole genera.</title>
        <authorList>
            <person name="Goeker M."/>
        </authorList>
    </citation>
    <scope>NUCLEOTIDE SEQUENCE [LARGE SCALE GENOMIC DNA]</scope>
    <source>
        <strain evidence="2 3">YU 961-1</strain>
    </source>
</reference>
<comment type="caution">
    <text evidence="2">The sequence shown here is derived from an EMBL/GenBank/DDBJ whole genome shotgun (WGS) entry which is preliminary data.</text>
</comment>
<dbReference type="Gene3D" id="3.40.50.720">
    <property type="entry name" value="NAD(P)-binding Rossmann-like Domain"/>
    <property type="match status" value="1"/>
</dbReference>
<name>A0A2S6GIR9_9PSEU</name>
<dbReference type="InterPro" id="IPR051783">
    <property type="entry name" value="NAD(P)-dependent_oxidoreduct"/>
</dbReference>
<organism evidence="2 3">
    <name type="scientific">Actinokineospora auranticolor</name>
    <dbReference type="NCBI Taxonomy" id="155976"/>
    <lineage>
        <taxon>Bacteria</taxon>
        <taxon>Bacillati</taxon>
        <taxon>Actinomycetota</taxon>
        <taxon>Actinomycetes</taxon>
        <taxon>Pseudonocardiales</taxon>
        <taxon>Pseudonocardiaceae</taxon>
        <taxon>Actinokineospora</taxon>
    </lineage>
</organism>
<dbReference type="SUPFAM" id="SSF51735">
    <property type="entry name" value="NAD(P)-binding Rossmann-fold domains"/>
    <property type="match status" value="1"/>
</dbReference>
<keyword evidence="3" id="KW-1185">Reference proteome</keyword>
<dbReference type="PANTHER" id="PTHR48079">
    <property type="entry name" value="PROTEIN YEEZ"/>
    <property type="match status" value="1"/>
</dbReference>
<dbReference type="AlphaFoldDB" id="A0A2S6GIR9"/>
<feature type="domain" description="NAD-dependent epimerase/dehydratase" evidence="1">
    <location>
        <begin position="4"/>
        <end position="173"/>
    </location>
</feature>
<evidence type="ECO:0000313" key="2">
    <source>
        <dbReference type="EMBL" id="PPK65051.1"/>
    </source>
</evidence>
<evidence type="ECO:0000259" key="1">
    <source>
        <dbReference type="Pfam" id="PF01370"/>
    </source>
</evidence>
<dbReference type="Pfam" id="PF01370">
    <property type="entry name" value="Epimerase"/>
    <property type="match status" value="1"/>
</dbReference>
<dbReference type="InterPro" id="IPR001509">
    <property type="entry name" value="Epimerase_deHydtase"/>
</dbReference>
<dbReference type="InterPro" id="IPR036291">
    <property type="entry name" value="NAD(P)-bd_dom_sf"/>
</dbReference>
<dbReference type="Proteomes" id="UP000239203">
    <property type="component" value="Unassembled WGS sequence"/>
</dbReference>
<accession>A0A2S6GIR9</accession>
<proteinExistence type="predicted"/>
<protein>
    <submittedName>
        <fullName evidence="2">Nucleoside-diphosphate-sugar epimerase</fullName>
    </submittedName>
</protein>
<sequence>MFDGADAVVHAAWAVQPSHDQDYLRSVNVTGSRAVFDAVTDSGVTRLVYLSSVGAYAARRSMSRVDESHPVTGVPSSSYSNHKAEVESILDAFEADHPDVSVARLRPGLILQRDAASEIRRYFIGALIPRPLWKVARDGRLPVLPLPRGLVLQFVHSPDVAAAVLAAAERGYRGAVNLAADPVLDARDLAAVLGGRVVELPARVVRAAVAAAWRARVVPTSPGWLDLALSVPLLRTDRAKSELDWAPTTDSHDTLRALLDGLASRAGIESSPVLHP</sequence>
<dbReference type="PANTHER" id="PTHR48079:SF6">
    <property type="entry name" value="NAD(P)-BINDING DOMAIN-CONTAINING PROTEIN-RELATED"/>
    <property type="match status" value="1"/>
</dbReference>
<dbReference type="GO" id="GO:0004029">
    <property type="term" value="F:aldehyde dehydrogenase (NAD+) activity"/>
    <property type="evidence" value="ECO:0007669"/>
    <property type="project" value="TreeGrafter"/>
</dbReference>
<dbReference type="EMBL" id="PTIX01000016">
    <property type="protein sequence ID" value="PPK65051.1"/>
    <property type="molecule type" value="Genomic_DNA"/>
</dbReference>
<evidence type="ECO:0000313" key="3">
    <source>
        <dbReference type="Proteomes" id="UP000239203"/>
    </source>
</evidence>
<dbReference type="GO" id="GO:0005737">
    <property type="term" value="C:cytoplasm"/>
    <property type="evidence" value="ECO:0007669"/>
    <property type="project" value="TreeGrafter"/>
</dbReference>
<gene>
    <name evidence="2" type="ORF">CLV40_11694</name>
</gene>